<name>A0A1F4UQM1_UNCKA</name>
<dbReference type="InterPro" id="IPR005825">
    <property type="entry name" value="Ribosomal_uL24_CS"/>
</dbReference>
<keyword evidence="3 5" id="KW-0687">Ribonucleoprotein</keyword>
<evidence type="ECO:0000313" key="8">
    <source>
        <dbReference type="EMBL" id="OGC47258.1"/>
    </source>
</evidence>
<dbReference type="CDD" id="cd06089">
    <property type="entry name" value="KOW_RPL26"/>
    <property type="match status" value="1"/>
</dbReference>
<evidence type="ECO:0000259" key="7">
    <source>
        <dbReference type="SMART" id="SM00739"/>
    </source>
</evidence>
<dbReference type="GO" id="GO:0019843">
    <property type="term" value="F:rRNA binding"/>
    <property type="evidence" value="ECO:0007669"/>
    <property type="project" value="UniProtKB-UniRule"/>
</dbReference>
<evidence type="ECO:0000256" key="2">
    <source>
        <dbReference type="ARBA" id="ARBA00022980"/>
    </source>
</evidence>
<evidence type="ECO:0000256" key="6">
    <source>
        <dbReference type="RuleBase" id="RU003477"/>
    </source>
</evidence>
<dbReference type="InterPro" id="IPR005824">
    <property type="entry name" value="KOW"/>
</dbReference>
<dbReference type="InterPro" id="IPR014722">
    <property type="entry name" value="Rib_uL2_dom2"/>
</dbReference>
<evidence type="ECO:0000313" key="9">
    <source>
        <dbReference type="Proteomes" id="UP000176608"/>
    </source>
</evidence>
<comment type="function">
    <text evidence="5">One of the proteins that surrounds the polypeptide exit tunnel on the outside of the subunit.</text>
</comment>
<dbReference type="GO" id="GO:1990904">
    <property type="term" value="C:ribonucleoprotein complex"/>
    <property type="evidence" value="ECO:0007669"/>
    <property type="project" value="UniProtKB-KW"/>
</dbReference>
<protein>
    <recommendedName>
        <fullName evidence="4 5">Large ribosomal subunit protein uL24</fullName>
    </recommendedName>
</protein>
<dbReference type="NCBIfam" id="TIGR01079">
    <property type="entry name" value="rplX_bact"/>
    <property type="match status" value="1"/>
</dbReference>
<keyword evidence="5" id="KW-0694">RNA-binding</keyword>
<dbReference type="Gene3D" id="2.30.30.30">
    <property type="match status" value="1"/>
</dbReference>
<evidence type="ECO:0000256" key="3">
    <source>
        <dbReference type="ARBA" id="ARBA00023274"/>
    </source>
</evidence>
<dbReference type="EMBL" id="MEVA01000016">
    <property type="protein sequence ID" value="OGC47258.1"/>
    <property type="molecule type" value="Genomic_DNA"/>
</dbReference>
<evidence type="ECO:0000256" key="4">
    <source>
        <dbReference type="ARBA" id="ARBA00035206"/>
    </source>
</evidence>
<dbReference type="STRING" id="1802617.A2886_01250"/>
<dbReference type="SUPFAM" id="SSF50104">
    <property type="entry name" value="Translation proteins SH3-like domain"/>
    <property type="match status" value="1"/>
</dbReference>
<gene>
    <name evidence="5" type="primary">rplX</name>
    <name evidence="8" type="ORF">A2886_01250</name>
</gene>
<dbReference type="InterPro" id="IPR008991">
    <property type="entry name" value="Translation_prot_SH3-like_sf"/>
</dbReference>
<organism evidence="8 9">
    <name type="scientific">candidate division WWE3 bacterium RIFCSPHIGHO2_01_FULL_42_13</name>
    <dbReference type="NCBI Taxonomy" id="1802617"/>
    <lineage>
        <taxon>Bacteria</taxon>
        <taxon>Katanobacteria</taxon>
    </lineage>
</organism>
<comment type="subunit">
    <text evidence="5">Part of the 50S ribosomal subunit.</text>
</comment>
<dbReference type="Pfam" id="PF17136">
    <property type="entry name" value="ribosomal_L24"/>
    <property type="match status" value="1"/>
</dbReference>
<dbReference type="Proteomes" id="UP000176608">
    <property type="component" value="Unassembled WGS sequence"/>
</dbReference>
<dbReference type="AlphaFoldDB" id="A0A1F4UQM1"/>
<evidence type="ECO:0000256" key="1">
    <source>
        <dbReference type="ARBA" id="ARBA00010618"/>
    </source>
</evidence>
<dbReference type="HAMAP" id="MF_01326_B">
    <property type="entry name" value="Ribosomal_uL24_B"/>
    <property type="match status" value="1"/>
</dbReference>
<dbReference type="PANTHER" id="PTHR12903">
    <property type="entry name" value="MITOCHONDRIAL RIBOSOMAL PROTEIN L24"/>
    <property type="match status" value="1"/>
</dbReference>
<evidence type="ECO:0000256" key="5">
    <source>
        <dbReference type="HAMAP-Rule" id="MF_01326"/>
    </source>
</evidence>
<sequence length="91" mass="9825">MKVKKNDKVKIITGKDKGKEGTVVRVFKKTNKVLVEGINIVKKHVKPGAVSKEGGIISMERPIDASNVMVVGSKAKAKPAEKAKSSKKVKK</sequence>
<dbReference type="InterPro" id="IPR003256">
    <property type="entry name" value="Ribosomal_uL24"/>
</dbReference>
<dbReference type="GO" id="GO:0005840">
    <property type="term" value="C:ribosome"/>
    <property type="evidence" value="ECO:0007669"/>
    <property type="project" value="UniProtKB-KW"/>
</dbReference>
<proteinExistence type="inferred from homology"/>
<keyword evidence="5" id="KW-0699">rRNA-binding</keyword>
<comment type="function">
    <text evidence="5">One of two assembly initiator proteins, it binds directly to the 5'-end of the 23S rRNA, where it nucleates assembly of the 50S subunit.</text>
</comment>
<accession>A0A1F4UQM1</accession>
<feature type="domain" description="KOW" evidence="7">
    <location>
        <begin position="2"/>
        <end position="29"/>
    </location>
</feature>
<dbReference type="SMART" id="SM00739">
    <property type="entry name" value="KOW"/>
    <property type="match status" value="1"/>
</dbReference>
<dbReference type="Pfam" id="PF00467">
    <property type="entry name" value="KOW"/>
    <property type="match status" value="1"/>
</dbReference>
<dbReference type="InterPro" id="IPR057264">
    <property type="entry name" value="Ribosomal_uL24_C"/>
</dbReference>
<dbReference type="GO" id="GO:0006412">
    <property type="term" value="P:translation"/>
    <property type="evidence" value="ECO:0007669"/>
    <property type="project" value="UniProtKB-UniRule"/>
</dbReference>
<dbReference type="GO" id="GO:0003735">
    <property type="term" value="F:structural constituent of ribosome"/>
    <property type="evidence" value="ECO:0007669"/>
    <property type="project" value="InterPro"/>
</dbReference>
<comment type="caution">
    <text evidence="8">The sequence shown here is derived from an EMBL/GenBank/DDBJ whole genome shotgun (WGS) entry which is preliminary data.</text>
</comment>
<keyword evidence="2 5" id="KW-0689">Ribosomal protein</keyword>
<dbReference type="InterPro" id="IPR041988">
    <property type="entry name" value="Ribosomal_uL24_KOW"/>
</dbReference>
<comment type="similarity">
    <text evidence="1 5 6">Belongs to the universal ribosomal protein uL24 family.</text>
</comment>
<reference evidence="8 9" key="1">
    <citation type="journal article" date="2016" name="Nat. Commun.">
        <title>Thousands of microbial genomes shed light on interconnected biogeochemical processes in an aquifer system.</title>
        <authorList>
            <person name="Anantharaman K."/>
            <person name="Brown C.T."/>
            <person name="Hug L.A."/>
            <person name="Sharon I."/>
            <person name="Castelle C.J."/>
            <person name="Probst A.J."/>
            <person name="Thomas B.C."/>
            <person name="Singh A."/>
            <person name="Wilkins M.J."/>
            <person name="Karaoz U."/>
            <person name="Brodie E.L."/>
            <person name="Williams K.H."/>
            <person name="Hubbard S.S."/>
            <person name="Banfield J.F."/>
        </authorList>
    </citation>
    <scope>NUCLEOTIDE SEQUENCE [LARGE SCALE GENOMIC DNA]</scope>
</reference>
<dbReference type="PROSITE" id="PS01108">
    <property type="entry name" value="RIBOSOMAL_L24"/>
    <property type="match status" value="1"/>
</dbReference>